<sequence length="128" mass="14462">DVNGSGLGWKTVPEPDPKYMLGQITQMSARTGLAQVFWGQRLPGLTRDPTGRPEKTRPIYILTHARLRLSVAASDTMLNRPIQQVCQTWHQTVNSDTMWDKVYQVLGLTWCQTTLSNAALDKPTGWFF</sequence>
<comment type="caution">
    <text evidence="1">The sequence shown here is derived from an EMBL/GenBank/DDBJ whole genome shotgun (WGS) entry which is preliminary data.</text>
</comment>
<evidence type="ECO:0000313" key="1">
    <source>
        <dbReference type="EMBL" id="KNE93008.1"/>
    </source>
</evidence>
<dbReference type="EMBL" id="AJIL01000147">
    <property type="protein sequence ID" value="KNE93008.1"/>
    <property type="molecule type" value="Genomic_DNA"/>
</dbReference>
<dbReference type="AlphaFoldDB" id="A0A0L0V179"/>
<evidence type="ECO:0000313" key="2">
    <source>
        <dbReference type="Proteomes" id="UP000054564"/>
    </source>
</evidence>
<proteinExistence type="predicted"/>
<keyword evidence="2" id="KW-1185">Reference proteome</keyword>
<organism evidence="1 2">
    <name type="scientific">Puccinia striiformis f. sp. tritici PST-78</name>
    <dbReference type="NCBI Taxonomy" id="1165861"/>
    <lineage>
        <taxon>Eukaryota</taxon>
        <taxon>Fungi</taxon>
        <taxon>Dikarya</taxon>
        <taxon>Basidiomycota</taxon>
        <taxon>Pucciniomycotina</taxon>
        <taxon>Pucciniomycetes</taxon>
        <taxon>Pucciniales</taxon>
        <taxon>Pucciniaceae</taxon>
        <taxon>Puccinia</taxon>
    </lineage>
</organism>
<name>A0A0L0V179_9BASI</name>
<protein>
    <submittedName>
        <fullName evidence="1">Uncharacterized protein</fullName>
    </submittedName>
</protein>
<dbReference type="Proteomes" id="UP000054564">
    <property type="component" value="Unassembled WGS sequence"/>
</dbReference>
<reference evidence="2" key="1">
    <citation type="submission" date="2014-03" db="EMBL/GenBank/DDBJ databases">
        <title>The Genome Sequence of Puccinia striiformis f. sp. tritici PST-78.</title>
        <authorList>
            <consortium name="The Broad Institute Genome Sequencing Platform"/>
            <person name="Cuomo C."/>
            <person name="Hulbert S."/>
            <person name="Chen X."/>
            <person name="Walker B."/>
            <person name="Young S.K."/>
            <person name="Zeng Q."/>
            <person name="Gargeya S."/>
            <person name="Fitzgerald M."/>
            <person name="Haas B."/>
            <person name="Abouelleil A."/>
            <person name="Alvarado L."/>
            <person name="Arachchi H.M."/>
            <person name="Berlin A.M."/>
            <person name="Chapman S.B."/>
            <person name="Goldberg J."/>
            <person name="Griggs A."/>
            <person name="Gujja S."/>
            <person name="Hansen M."/>
            <person name="Howarth C."/>
            <person name="Imamovic A."/>
            <person name="Larimer J."/>
            <person name="McCowan C."/>
            <person name="Montmayeur A."/>
            <person name="Murphy C."/>
            <person name="Neiman D."/>
            <person name="Pearson M."/>
            <person name="Priest M."/>
            <person name="Roberts A."/>
            <person name="Saif S."/>
            <person name="Shea T."/>
            <person name="Sisk P."/>
            <person name="Sykes S."/>
            <person name="Wortman J."/>
            <person name="Nusbaum C."/>
            <person name="Birren B."/>
        </authorList>
    </citation>
    <scope>NUCLEOTIDE SEQUENCE [LARGE SCALE GENOMIC DNA]</scope>
    <source>
        <strain evidence="2">race PST-78</strain>
    </source>
</reference>
<accession>A0A0L0V179</accession>
<feature type="non-terminal residue" evidence="1">
    <location>
        <position position="1"/>
    </location>
</feature>
<gene>
    <name evidence="1" type="ORF">PSTG_13583</name>
</gene>